<dbReference type="InterPro" id="IPR006145">
    <property type="entry name" value="PsdUridine_synth_RsuA/RluA"/>
</dbReference>
<evidence type="ECO:0000259" key="2">
    <source>
        <dbReference type="Pfam" id="PF00849"/>
    </source>
</evidence>
<evidence type="ECO:0000313" key="4">
    <source>
        <dbReference type="Proteomes" id="UP001589628"/>
    </source>
</evidence>
<dbReference type="InterPro" id="IPR050188">
    <property type="entry name" value="RluA_PseudoU_synthase"/>
</dbReference>
<dbReference type="Pfam" id="PF00849">
    <property type="entry name" value="PseudoU_synth_2"/>
    <property type="match status" value="1"/>
</dbReference>
<protein>
    <submittedName>
        <fullName evidence="3">TIGR01621 family pseudouridine synthase</fullName>
    </submittedName>
</protein>
<dbReference type="InterPro" id="IPR006508">
    <property type="entry name" value="PsdUridine_synth_RluA-like"/>
</dbReference>
<proteinExistence type="inferred from homology"/>
<dbReference type="NCBIfam" id="TIGR01621">
    <property type="entry name" value="RluA-like"/>
    <property type="match status" value="1"/>
</dbReference>
<dbReference type="SUPFAM" id="SSF55120">
    <property type="entry name" value="Pseudouridine synthase"/>
    <property type="match status" value="1"/>
</dbReference>
<dbReference type="Proteomes" id="UP001589628">
    <property type="component" value="Unassembled WGS sequence"/>
</dbReference>
<evidence type="ECO:0000256" key="1">
    <source>
        <dbReference type="ARBA" id="ARBA00010876"/>
    </source>
</evidence>
<dbReference type="PROSITE" id="PS01129">
    <property type="entry name" value="PSI_RLU"/>
    <property type="match status" value="1"/>
</dbReference>
<dbReference type="Gene3D" id="3.30.2350.10">
    <property type="entry name" value="Pseudouridine synthase"/>
    <property type="match status" value="1"/>
</dbReference>
<reference evidence="3 4" key="1">
    <citation type="submission" date="2024-09" db="EMBL/GenBank/DDBJ databases">
        <authorList>
            <person name="Sun Q."/>
            <person name="Mori K."/>
        </authorList>
    </citation>
    <scope>NUCLEOTIDE SEQUENCE [LARGE SCALE GENOMIC DNA]</scope>
    <source>
        <strain evidence="3 4">ATCC 51285</strain>
    </source>
</reference>
<name>A0ABV5Z7T6_9GAMM</name>
<dbReference type="InterPro" id="IPR020103">
    <property type="entry name" value="PsdUridine_synth_cat_dom_sf"/>
</dbReference>
<accession>A0ABV5Z7T6</accession>
<dbReference type="RefSeq" id="WP_027313084.1">
    <property type="nucleotide sequence ID" value="NZ_JBHLZN010000001.1"/>
</dbReference>
<dbReference type="CDD" id="cd02869">
    <property type="entry name" value="PseudoU_synth_RluA_like"/>
    <property type="match status" value="1"/>
</dbReference>
<feature type="domain" description="Pseudouridine synthase RsuA/RluA-like" evidence="2">
    <location>
        <begin position="10"/>
        <end position="153"/>
    </location>
</feature>
<sequence>MYTLVVDHPDFIVIDKSANVSFHSENDTPGLVYTLQQDLNNSELYPLHRLDKVTSGLLLFGKNKSFAQTLGDAFANHQVQKLYLALSTRKPNKKQGWIKGDMQRSRRSSWMLTPSMNNPAITQFSSLSLAPGLRAFWLYPQTGKTHQLRVALRSIGAPILGDTLYGGKANEADRTYLHATALGFSWQGQVFQFKRWPSQGQHFQQYSWADTLAPDTYPWQQWLLTASQV</sequence>
<evidence type="ECO:0000313" key="3">
    <source>
        <dbReference type="EMBL" id="MFB9885341.1"/>
    </source>
</evidence>
<keyword evidence="4" id="KW-1185">Reference proteome</keyword>
<dbReference type="EMBL" id="JBHLZN010000001">
    <property type="protein sequence ID" value="MFB9885341.1"/>
    <property type="molecule type" value="Genomic_DNA"/>
</dbReference>
<dbReference type="PANTHER" id="PTHR21600">
    <property type="entry name" value="MITOCHONDRIAL RNA PSEUDOURIDINE SYNTHASE"/>
    <property type="match status" value="1"/>
</dbReference>
<dbReference type="PANTHER" id="PTHR21600:SF87">
    <property type="entry name" value="RNA PSEUDOURIDYLATE SYNTHASE DOMAIN-CONTAINING PROTEIN 1"/>
    <property type="match status" value="1"/>
</dbReference>
<comment type="caution">
    <text evidence="3">The sequence shown here is derived from an EMBL/GenBank/DDBJ whole genome shotgun (WGS) entry which is preliminary data.</text>
</comment>
<comment type="similarity">
    <text evidence="1">Belongs to the pseudouridine synthase RluA family.</text>
</comment>
<gene>
    <name evidence="3" type="ORF">ACFFLH_02785</name>
</gene>
<dbReference type="InterPro" id="IPR006224">
    <property type="entry name" value="PsdUridine_synth_RluA-like_CS"/>
</dbReference>
<organism evidence="3 4">
    <name type="scientific">Balneatrix alpica</name>
    <dbReference type="NCBI Taxonomy" id="75684"/>
    <lineage>
        <taxon>Bacteria</taxon>
        <taxon>Pseudomonadati</taxon>
        <taxon>Pseudomonadota</taxon>
        <taxon>Gammaproteobacteria</taxon>
        <taxon>Oceanospirillales</taxon>
        <taxon>Balneatrichaceae</taxon>
        <taxon>Balneatrix</taxon>
    </lineage>
</organism>